<gene>
    <name evidence="3" type="ORF">JDV02_004453</name>
</gene>
<dbReference type="CDD" id="cd14688">
    <property type="entry name" value="bZIP_YAP"/>
    <property type="match status" value="1"/>
</dbReference>
<dbReference type="PROSITE" id="PS00036">
    <property type="entry name" value="BZIP_BASIC"/>
    <property type="match status" value="1"/>
</dbReference>
<dbReference type="Proteomes" id="UP000829364">
    <property type="component" value="Chromosome 3"/>
</dbReference>
<sequence>MSMFAMPQHYAVYGAPPAPTRHYSTHGTSSAFSSSAHPDEDWTKISDLAERRRIQNRIAQRNYRKKLKRRMEDLERRAGSSDEAEPEKKRTPSPSKSAKRQAPATKTQKAQPAPMPAKPIAQQGQFTPPMDSTDEIVFTAPIYGERERSHTPPVFSYTTYPAPDDLLLDPYGSAPAYPSISGPAEPYPNYLSAPASMPATLPSMTHFADAMKRDSYPSDDGISSYLGYGFVPGVEMNMPSPYDASNAHTPPLSNSFDHSASCSETGYDYPTTPLSMPGSPGMIQHQ</sequence>
<feature type="compositionally biased region" description="Low complexity" evidence="1">
    <location>
        <begin position="108"/>
        <end position="123"/>
    </location>
</feature>
<name>A0A9Q8VAS5_9HYPO</name>
<evidence type="ECO:0000313" key="3">
    <source>
        <dbReference type="EMBL" id="UNI18169.1"/>
    </source>
</evidence>
<feature type="compositionally biased region" description="Basic and acidic residues" evidence="1">
    <location>
        <begin position="37"/>
        <end position="53"/>
    </location>
</feature>
<dbReference type="RefSeq" id="XP_047841650.1">
    <property type="nucleotide sequence ID" value="XM_047985673.1"/>
</dbReference>
<dbReference type="InterPro" id="IPR004827">
    <property type="entry name" value="bZIP"/>
</dbReference>
<feature type="compositionally biased region" description="Low complexity" evidence="1">
    <location>
        <begin position="25"/>
        <end position="36"/>
    </location>
</feature>
<dbReference type="AlphaFoldDB" id="A0A9Q8VAS5"/>
<evidence type="ECO:0000259" key="2">
    <source>
        <dbReference type="PROSITE" id="PS00036"/>
    </source>
</evidence>
<dbReference type="EMBL" id="CP086356">
    <property type="protein sequence ID" value="UNI18169.1"/>
    <property type="molecule type" value="Genomic_DNA"/>
</dbReference>
<feature type="compositionally biased region" description="Basic and acidic residues" evidence="1">
    <location>
        <begin position="70"/>
        <end position="90"/>
    </location>
</feature>
<dbReference type="PANTHER" id="PTHR39607">
    <property type="entry name" value="XANTHOCILLIN BIOSYNTHESIS CLUSTER TRANSCRIPTION FACTOR XANC-RELATED"/>
    <property type="match status" value="1"/>
</dbReference>
<dbReference type="KEGG" id="ptkz:JDV02_004453"/>
<dbReference type="SUPFAM" id="SSF57959">
    <property type="entry name" value="Leucine zipper domain"/>
    <property type="match status" value="1"/>
</dbReference>
<feature type="compositionally biased region" description="Polar residues" evidence="1">
    <location>
        <begin position="246"/>
        <end position="264"/>
    </location>
</feature>
<dbReference type="InterPro" id="IPR046347">
    <property type="entry name" value="bZIP_sf"/>
</dbReference>
<proteinExistence type="predicted"/>
<dbReference type="InterPro" id="IPR052635">
    <property type="entry name" value="Sec_Metab_Biosynth_Reg"/>
</dbReference>
<organism evidence="3 4">
    <name type="scientific">Purpureocillium takamizusanense</name>
    <dbReference type="NCBI Taxonomy" id="2060973"/>
    <lineage>
        <taxon>Eukaryota</taxon>
        <taxon>Fungi</taxon>
        <taxon>Dikarya</taxon>
        <taxon>Ascomycota</taxon>
        <taxon>Pezizomycotina</taxon>
        <taxon>Sordariomycetes</taxon>
        <taxon>Hypocreomycetidae</taxon>
        <taxon>Hypocreales</taxon>
        <taxon>Ophiocordycipitaceae</taxon>
        <taxon>Purpureocillium</taxon>
    </lineage>
</organism>
<feature type="region of interest" description="Disordered" evidence="1">
    <location>
        <begin position="21"/>
        <end position="132"/>
    </location>
</feature>
<evidence type="ECO:0000313" key="4">
    <source>
        <dbReference type="Proteomes" id="UP000829364"/>
    </source>
</evidence>
<feature type="domain" description="BZIP" evidence="2">
    <location>
        <begin position="51"/>
        <end position="66"/>
    </location>
</feature>
<keyword evidence="4" id="KW-1185">Reference proteome</keyword>
<dbReference type="GeneID" id="72066407"/>
<dbReference type="PANTHER" id="PTHR39607:SF1">
    <property type="entry name" value="B-ZIP TRANSCRIPTION FACTOR (EUROFUNG)"/>
    <property type="match status" value="1"/>
</dbReference>
<reference evidence="3" key="1">
    <citation type="submission" date="2021-11" db="EMBL/GenBank/DDBJ databases">
        <title>Purpureocillium_takamizusanense_genome.</title>
        <authorList>
            <person name="Nguyen N.-H."/>
        </authorList>
    </citation>
    <scope>NUCLEOTIDE SEQUENCE</scope>
    <source>
        <strain evidence="3">PT3</strain>
    </source>
</reference>
<feature type="region of interest" description="Disordered" evidence="1">
    <location>
        <begin position="245"/>
        <end position="286"/>
    </location>
</feature>
<dbReference type="GO" id="GO:0003700">
    <property type="term" value="F:DNA-binding transcription factor activity"/>
    <property type="evidence" value="ECO:0007669"/>
    <property type="project" value="InterPro"/>
</dbReference>
<evidence type="ECO:0000256" key="1">
    <source>
        <dbReference type="SAM" id="MobiDB-lite"/>
    </source>
</evidence>
<dbReference type="OrthoDB" id="194358at2759"/>
<accession>A0A9Q8VAS5</accession>
<protein>
    <recommendedName>
        <fullName evidence="2">BZIP domain-containing protein</fullName>
    </recommendedName>
</protein>